<evidence type="ECO:0000256" key="7">
    <source>
        <dbReference type="SAM" id="Phobius"/>
    </source>
</evidence>
<evidence type="ECO:0000256" key="6">
    <source>
        <dbReference type="ARBA" id="ARBA00023136"/>
    </source>
</evidence>
<dbReference type="RefSeq" id="WP_093026494.1">
    <property type="nucleotide sequence ID" value="NZ_FPBK01000021.1"/>
</dbReference>
<protein>
    <submittedName>
        <fullName evidence="9">Predicted arabinose efflux permease, MFS family</fullName>
    </submittedName>
</protein>
<feature type="transmembrane region" description="Helical" evidence="7">
    <location>
        <begin position="262"/>
        <end position="280"/>
    </location>
</feature>
<feature type="transmembrane region" description="Helical" evidence="7">
    <location>
        <begin position="292"/>
        <end position="310"/>
    </location>
</feature>
<feature type="transmembrane region" description="Helical" evidence="7">
    <location>
        <begin position="95"/>
        <end position="121"/>
    </location>
</feature>
<reference evidence="9 10" key="1">
    <citation type="submission" date="2016-10" db="EMBL/GenBank/DDBJ databases">
        <authorList>
            <person name="de Groot N.N."/>
        </authorList>
    </citation>
    <scope>NUCLEOTIDE SEQUENCE [LARGE SCALE GENOMIC DNA]</scope>
    <source>
        <strain evidence="9 10">CGMCC 1.12333</strain>
    </source>
</reference>
<accession>A0A1I7IT11</accession>
<keyword evidence="10" id="KW-1185">Reference proteome</keyword>
<dbReference type="Pfam" id="PF05977">
    <property type="entry name" value="MFS_3"/>
    <property type="match status" value="1"/>
</dbReference>
<dbReference type="SUPFAM" id="SSF103473">
    <property type="entry name" value="MFS general substrate transporter"/>
    <property type="match status" value="1"/>
</dbReference>
<dbReference type="GO" id="GO:0005886">
    <property type="term" value="C:plasma membrane"/>
    <property type="evidence" value="ECO:0007669"/>
    <property type="project" value="UniProtKB-SubCell"/>
</dbReference>
<feature type="transmembrane region" description="Helical" evidence="7">
    <location>
        <begin position="226"/>
        <end position="250"/>
    </location>
</feature>
<dbReference type="InterPro" id="IPR036259">
    <property type="entry name" value="MFS_trans_sf"/>
</dbReference>
<dbReference type="InterPro" id="IPR010290">
    <property type="entry name" value="TM_effector"/>
</dbReference>
<feature type="transmembrane region" description="Helical" evidence="7">
    <location>
        <begin position="316"/>
        <end position="338"/>
    </location>
</feature>
<dbReference type="PROSITE" id="PS50850">
    <property type="entry name" value="MFS"/>
    <property type="match status" value="1"/>
</dbReference>
<evidence type="ECO:0000313" key="10">
    <source>
        <dbReference type="Proteomes" id="UP000199138"/>
    </source>
</evidence>
<evidence type="ECO:0000256" key="2">
    <source>
        <dbReference type="ARBA" id="ARBA00022448"/>
    </source>
</evidence>
<keyword evidence="4 7" id="KW-0812">Transmembrane</keyword>
<dbReference type="CDD" id="cd06173">
    <property type="entry name" value="MFS_MefA_like"/>
    <property type="match status" value="1"/>
</dbReference>
<keyword evidence="3" id="KW-1003">Cell membrane</keyword>
<comment type="subcellular location">
    <subcellularLocation>
        <location evidence="1">Cell membrane</location>
        <topology evidence="1">Multi-pass membrane protein</topology>
    </subcellularLocation>
</comment>
<dbReference type="EMBL" id="FPBK01000021">
    <property type="protein sequence ID" value="SFU76066.1"/>
    <property type="molecule type" value="Genomic_DNA"/>
</dbReference>
<dbReference type="Proteomes" id="UP000199138">
    <property type="component" value="Unassembled WGS sequence"/>
</dbReference>
<dbReference type="PANTHER" id="PTHR23513:SF11">
    <property type="entry name" value="STAPHYLOFERRIN A TRANSPORTER"/>
    <property type="match status" value="1"/>
</dbReference>
<keyword evidence="2" id="KW-0813">Transport</keyword>
<feature type="transmembrane region" description="Helical" evidence="7">
    <location>
        <begin position="381"/>
        <end position="400"/>
    </location>
</feature>
<feature type="transmembrane region" description="Helical" evidence="7">
    <location>
        <begin position="50"/>
        <end position="74"/>
    </location>
</feature>
<dbReference type="AlphaFoldDB" id="A0A1I7IT11"/>
<sequence length="406" mass="44662">MKLSNIPALRAFRSTNYTLYFSGRAFSQFGTAMQRTAVVWVVYAITNSEFYLGLTIFAEQFPSFVFSVLGGVYADRYNKYTIVKITQILGTLQAGLLALYIFWGYEAVWVILILSALLGIINAFDVPARQALIHDIVEDASDLQSAISLNSAMANTAKLLGPVLSGLLIHWTNAAICFFINSLSFGAVYISVLLMKVPEWQPPQIKRKAIEELKDGISYLKKSPKILLVILTVASMGLCLLPYISLIPVFAKEVFKGNAATYGYISGFIGFGAVSGTMLLASLDKKTSLRKFLLISSFILAVSLVFFSQITSFYIAMLFAIFLGLGQVAQFAVSMLIIQTETASEMRGRVISILLMAFYGMGPIGSLLVGSISEYIGAPNMLFIMGIIGIGLTFLFYYLLKKRKDI</sequence>
<evidence type="ECO:0000256" key="1">
    <source>
        <dbReference type="ARBA" id="ARBA00004651"/>
    </source>
</evidence>
<evidence type="ECO:0000256" key="5">
    <source>
        <dbReference type="ARBA" id="ARBA00022989"/>
    </source>
</evidence>
<keyword evidence="5 7" id="KW-1133">Transmembrane helix</keyword>
<dbReference type="PANTHER" id="PTHR23513">
    <property type="entry name" value="INTEGRAL MEMBRANE EFFLUX PROTEIN-RELATED"/>
    <property type="match status" value="1"/>
</dbReference>
<evidence type="ECO:0000313" key="9">
    <source>
        <dbReference type="EMBL" id="SFU76066.1"/>
    </source>
</evidence>
<dbReference type="Gene3D" id="1.20.1250.20">
    <property type="entry name" value="MFS general substrate transporter like domains"/>
    <property type="match status" value="1"/>
</dbReference>
<feature type="transmembrane region" description="Helical" evidence="7">
    <location>
        <begin position="350"/>
        <end position="369"/>
    </location>
</feature>
<dbReference type="InterPro" id="IPR020846">
    <property type="entry name" value="MFS_dom"/>
</dbReference>
<proteinExistence type="predicted"/>
<organism evidence="9 10">
    <name type="scientific">Pustulibacterium marinum</name>
    <dbReference type="NCBI Taxonomy" id="1224947"/>
    <lineage>
        <taxon>Bacteria</taxon>
        <taxon>Pseudomonadati</taxon>
        <taxon>Bacteroidota</taxon>
        <taxon>Flavobacteriia</taxon>
        <taxon>Flavobacteriales</taxon>
        <taxon>Flavobacteriaceae</taxon>
        <taxon>Pustulibacterium</taxon>
    </lineage>
</organism>
<gene>
    <name evidence="9" type="ORF">SAMN05216480_12128</name>
</gene>
<keyword evidence="6 7" id="KW-0472">Membrane</keyword>
<dbReference type="STRING" id="1224947.SAMN05216480_12128"/>
<dbReference type="OrthoDB" id="9775268at2"/>
<name>A0A1I7IT11_9FLAO</name>
<evidence type="ECO:0000259" key="8">
    <source>
        <dbReference type="PROSITE" id="PS50850"/>
    </source>
</evidence>
<dbReference type="GO" id="GO:0022857">
    <property type="term" value="F:transmembrane transporter activity"/>
    <property type="evidence" value="ECO:0007669"/>
    <property type="project" value="InterPro"/>
</dbReference>
<feature type="transmembrane region" description="Helical" evidence="7">
    <location>
        <begin position="168"/>
        <end position="194"/>
    </location>
</feature>
<evidence type="ECO:0000256" key="3">
    <source>
        <dbReference type="ARBA" id="ARBA00022475"/>
    </source>
</evidence>
<feature type="domain" description="Major facilitator superfamily (MFS) profile" evidence="8">
    <location>
        <begin position="1"/>
        <end position="404"/>
    </location>
</feature>
<evidence type="ECO:0000256" key="4">
    <source>
        <dbReference type="ARBA" id="ARBA00022692"/>
    </source>
</evidence>